<dbReference type="GO" id="GO:0032993">
    <property type="term" value="C:protein-DNA complex"/>
    <property type="evidence" value="ECO:0007669"/>
    <property type="project" value="TreeGrafter"/>
</dbReference>
<evidence type="ECO:0000256" key="3">
    <source>
        <dbReference type="ARBA" id="ARBA00023015"/>
    </source>
</evidence>
<protein>
    <submittedName>
        <fullName evidence="10">Two-component system, OmpR family, response regulator BaeR</fullName>
    </submittedName>
</protein>
<keyword evidence="5" id="KW-0804">Transcription</keyword>
<evidence type="ECO:0000256" key="5">
    <source>
        <dbReference type="ARBA" id="ARBA00023163"/>
    </source>
</evidence>
<gene>
    <name evidence="10" type="ORF">SAMN04488243_101172</name>
</gene>
<evidence type="ECO:0000256" key="6">
    <source>
        <dbReference type="PROSITE-ProRule" id="PRU00169"/>
    </source>
</evidence>
<dbReference type="InterPro" id="IPR016032">
    <property type="entry name" value="Sig_transdc_resp-reg_C-effctor"/>
</dbReference>
<dbReference type="InterPro" id="IPR001867">
    <property type="entry name" value="OmpR/PhoB-type_DNA-bd"/>
</dbReference>
<keyword evidence="4 7" id="KW-0238">DNA-binding</keyword>
<dbReference type="OrthoDB" id="24946at2"/>
<dbReference type="EMBL" id="FNBC01000001">
    <property type="protein sequence ID" value="SDE43033.1"/>
    <property type="molecule type" value="Genomic_DNA"/>
</dbReference>
<dbReference type="RefSeq" id="WP_093004934.1">
    <property type="nucleotide sequence ID" value="NZ_FNBC01000001.1"/>
</dbReference>
<dbReference type="GO" id="GO:0000976">
    <property type="term" value="F:transcription cis-regulatory region binding"/>
    <property type="evidence" value="ECO:0007669"/>
    <property type="project" value="TreeGrafter"/>
</dbReference>
<dbReference type="GO" id="GO:0006355">
    <property type="term" value="P:regulation of DNA-templated transcription"/>
    <property type="evidence" value="ECO:0007669"/>
    <property type="project" value="InterPro"/>
</dbReference>
<keyword evidence="1 6" id="KW-0597">Phosphoprotein</keyword>
<dbReference type="InterPro" id="IPR036388">
    <property type="entry name" value="WH-like_DNA-bd_sf"/>
</dbReference>
<dbReference type="PROSITE" id="PS50110">
    <property type="entry name" value="RESPONSE_REGULATORY"/>
    <property type="match status" value="1"/>
</dbReference>
<dbReference type="PANTHER" id="PTHR48111:SF4">
    <property type="entry name" value="DNA-BINDING DUAL TRANSCRIPTIONAL REGULATOR OMPR"/>
    <property type="match status" value="1"/>
</dbReference>
<evidence type="ECO:0000313" key="10">
    <source>
        <dbReference type="EMBL" id="SDE43033.1"/>
    </source>
</evidence>
<proteinExistence type="predicted"/>
<dbReference type="SMART" id="SM00862">
    <property type="entry name" value="Trans_reg_C"/>
    <property type="match status" value="1"/>
</dbReference>
<feature type="domain" description="OmpR/PhoB-type" evidence="9">
    <location>
        <begin position="128"/>
        <end position="221"/>
    </location>
</feature>
<keyword evidence="2" id="KW-0902">Two-component regulatory system</keyword>
<dbReference type="InterPro" id="IPR011006">
    <property type="entry name" value="CheY-like_superfamily"/>
</dbReference>
<evidence type="ECO:0000259" key="9">
    <source>
        <dbReference type="PROSITE" id="PS51755"/>
    </source>
</evidence>
<dbReference type="InterPro" id="IPR039420">
    <property type="entry name" value="WalR-like"/>
</dbReference>
<evidence type="ECO:0000256" key="2">
    <source>
        <dbReference type="ARBA" id="ARBA00023012"/>
    </source>
</evidence>
<dbReference type="PROSITE" id="PS51755">
    <property type="entry name" value="OMPR_PHOB"/>
    <property type="match status" value="1"/>
</dbReference>
<dbReference type="Proteomes" id="UP000199446">
    <property type="component" value="Unassembled WGS sequence"/>
</dbReference>
<evidence type="ECO:0000259" key="8">
    <source>
        <dbReference type="PROSITE" id="PS50110"/>
    </source>
</evidence>
<dbReference type="PANTHER" id="PTHR48111">
    <property type="entry name" value="REGULATOR OF RPOS"/>
    <property type="match status" value="1"/>
</dbReference>
<dbReference type="AlphaFoldDB" id="A0A1G7CUX6"/>
<dbReference type="Pfam" id="PF00072">
    <property type="entry name" value="Response_reg"/>
    <property type="match status" value="1"/>
</dbReference>
<dbReference type="Gene3D" id="6.10.250.690">
    <property type="match status" value="1"/>
</dbReference>
<dbReference type="GO" id="GO:0005829">
    <property type="term" value="C:cytosol"/>
    <property type="evidence" value="ECO:0007669"/>
    <property type="project" value="TreeGrafter"/>
</dbReference>
<dbReference type="Gene3D" id="3.40.50.2300">
    <property type="match status" value="1"/>
</dbReference>
<sequence length="226" mass="25510">MPGELVLVVEDEPQIADTLERYLRAYGFRTERAGDGERALELWRVLRPDLVLLDLMLPKLDGLEVLKRLRQGDRTPVIVLTARAEEADRLLGLELGADDYVVKPFSPREVVARVRAVLRRAQGLVRPPSHLRVGPLEVDMEAFRARCRDQELSLTPTQVRLLYLLMARAGKAVSRQELLDGLGTEADERTVDAHVKNLRARLGPCTPLLETVRGYGYRLREGQEEG</sequence>
<evidence type="ECO:0000313" key="11">
    <source>
        <dbReference type="Proteomes" id="UP000199446"/>
    </source>
</evidence>
<feature type="modified residue" description="4-aspartylphosphate" evidence="6">
    <location>
        <position position="54"/>
    </location>
</feature>
<dbReference type="SUPFAM" id="SSF52172">
    <property type="entry name" value="CheY-like"/>
    <property type="match status" value="1"/>
</dbReference>
<dbReference type="CDD" id="cd00383">
    <property type="entry name" value="trans_reg_C"/>
    <property type="match status" value="1"/>
</dbReference>
<dbReference type="GO" id="GO:0000156">
    <property type="term" value="F:phosphorelay response regulator activity"/>
    <property type="evidence" value="ECO:0007669"/>
    <property type="project" value="TreeGrafter"/>
</dbReference>
<evidence type="ECO:0000256" key="4">
    <source>
        <dbReference type="ARBA" id="ARBA00023125"/>
    </source>
</evidence>
<reference evidence="11" key="1">
    <citation type="submission" date="2016-10" db="EMBL/GenBank/DDBJ databases">
        <authorList>
            <person name="Varghese N."/>
            <person name="Submissions S."/>
        </authorList>
    </citation>
    <scope>NUCLEOTIDE SEQUENCE [LARGE SCALE GENOMIC DNA]</scope>
    <source>
        <strain evidence="11">CGMCC 1.6992</strain>
    </source>
</reference>
<dbReference type="InterPro" id="IPR001789">
    <property type="entry name" value="Sig_transdc_resp-reg_receiver"/>
</dbReference>
<keyword evidence="3" id="KW-0805">Transcription regulation</keyword>
<dbReference type="Gene3D" id="1.10.10.10">
    <property type="entry name" value="Winged helix-like DNA-binding domain superfamily/Winged helix DNA-binding domain"/>
    <property type="match status" value="1"/>
</dbReference>
<dbReference type="FunFam" id="3.40.50.2300:FF:000001">
    <property type="entry name" value="DNA-binding response regulator PhoB"/>
    <property type="match status" value="1"/>
</dbReference>
<feature type="DNA-binding region" description="OmpR/PhoB-type" evidence="7">
    <location>
        <begin position="128"/>
        <end position="221"/>
    </location>
</feature>
<dbReference type="SUPFAM" id="SSF46894">
    <property type="entry name" value="C-terminal effector domain of the bipartite response regulators"/>
    <property type="match status" value="1"/>
</dbReference>
<feature type="domain" description="Response regulatory" evidence="8">
    <location>
        <begin position="5"/>
        <end position="118"/>
    </location>
</feature>
<name>A0A1G7CUX6_9DEIN</name>
<keyword evidence="11" id="KW-1185">Reference proteome</keyword>
<organism evidence="10 11">
    <name type="scientific">Thermus arciformis</name>
    <dbReference type="NCBI Taxonomy" id="482827"/>
    <lineage>
        <taxon>Bacteria</taxon>
        <taxon>Thermotogati</taxon>
        <taxon>Deinococcota</taxon>
        <taxon>Deinococci</taxon>
        <taxon>Thermales</taxon>
        <taxon>Thermaceae</taxon>
        <taxon>Thermus</taxon>
    </lineage>
</organism>
<accession>A0A1G7CUX6</accession>
<dbReference type="Pfam" id="PF00486">
    <property type="entry name" value="Trans_reg_C"/>
    <property type="match status" value="1"/>
</dbReference>
<evidence type="ECO:0000256" key="1">
    <source>
        <dbReference type="ARBA" id="ARBA00022553"/>
    </source>
</evidence>
<evidence type="ECO:0000256" key="7">
    <source>
        <dbReference type="PROSITE-ProRule" id="PRU01091"/>
    </source>
</evidence>
<dbReference type="STRING" id="482827.SAMN04488243_101172"/>
<dbReference type="SMART" id="SM00448">
    <property type="entry name" value="REC"/>
    <property type="match status" value="1"/>
</dbReference>